<keyword evidence="2" id="KW-1185">Reference proteome</keyword>
<evidence type="ECO:0000313" key="2">
    <source>
        <dbReference type="Proteomes" id="UP000265520"/>
    </source>
</evidence>
<proteinExistence type="predicted"/>
<feature type="non-terminal residue" evidence="1">
    <location>
        <position position="40"/>
    </location>
</feature>
<sequence>MNLRDAQQSETSCAETLVTGATRHTARRYAQLAETLPVFS</sequence>
<name>A0A392TN83_9FABA</name>
<dbReference type="EMBL" id="LXQA010602868">
    <property type="protein sequence ID" value="MCI61610.1"/>
    <property type="molecule type" value="Genomic_DNA"/>
</dbReference>
<comment type="caution">
    <text evidence="1">The sequence shown here is derived from an EMBL/GenBank/DDBJ whole genome shotgun (WGS) entry which is preliminary data.</text>
</comment>
<reference evidence="1 2" key="1">
    <citation type="journal article" date="2018" name="Front. Plant Sci.">
        <title>Red Clover (Trifolium pratense) and Zigzag Clover (T. medium) - A Picture of Genomic Similarities and Differences.</title>
        <authorList>
            <person name="Dluhosova J."/>
            <person name="Istvanek J."/>
            <person name="Nedelnik J."/>
            <person name="Repkova J."/>
        </authorList>
    </citation>
    <scope>NUCLEOTIDE SEQUENCE [LARGE SCALE GENOMIC DNA]</scope>
    <source>
        <strain evidence="2">cv. 10/8</strain>
        <tissue evidence="1">Leaf</tissue>
    </source>
</reference>
<accession>A0A392TN83</accession>
<dbReference type="Proteomes" id="UP000265520">
    <property type="component" value="Unassembled WGS sequence"/>
</dbReference>
<evidence type="ECO:0000313" key="1">
    <source>
        <dbReference type="EMBL" id="MCI61610.1"/>
    </source>
</evidence>
<organism evidence="1 2">
    <name type="scientific">Trifolium medium</name>
    <dbReference type="NCBI Taxonomy" id="97028"/>
    <lineage>
        <taxon>Eukaryota</taxon>
        <taxon>Viridiplantae</taxon>
        <taxon>Streptophyta</taxon>
        <taxon>Embryophyta</taxon>
        <taxon>Tracheophyta</taxon>
        <taxon>Spermatophyta</taxon>
        <taxon>Magnoliopsida</taxon>
        <taxon>eudicotyledons</taxon>
        <taxon>Gunneridae</taxon>
        <taxon>Pentapetalae</taxon>
        <taxon>rosids</taxon>
        <taxon>fabids</taxon>
        <taxon>Fabales</taxon>
        <taxon>Fabaceae</taxon>
        <taxon>Papilionoideae</taxon>
        <taxon>50 kb inversion clade</taxon>
        <taxon>NPAAA clade</taxon>
        <taxon>Hologalegina</taxon>
        <taxon>IRL clade</taxon>
        <taxon>Trifolieae</taxon>
        <taxon>Trifolium</taxon>
    </lineage>
</organism>
<protein>
    <submittedName>
        <fullName evidence="1">Uncharacterized protein</fullName>
    </submittedName>
</protein>
<dbReference type="AlphaFoldDB" id="A0A392TN83"/>